<keyword evidence="1" id="KW-0812">Transmembrane</keyword>
<dbReference type="Proteomes" id="UP001168579">
    <property type="component" value="Unassembled WGS sequence"/>
</dbReference>
<reference evidence="2" key="2">
    <citation type="submission" date="2023-06" db="EMBL/GenBank/DDBJ databases">
        <authorList>
            <person name="Lucena T."/>
            <person name="Sun Q."/>
        </authorList>
    </citation>
    <scope>NUCLEOTIDE SEQUENCE</scope>
    <source>
        <strain evidence="2">CECT 8869</strain>
    </source>
</reference>
<evidence type="ECO:0008006" key="4">
    <source>
        <dbReference type="Google" id="ProtNLM"/>
    </source>
</evidence>
<evidence type="ECO:0000256" key="1">
    <source>
        <dbReference type="SAM" id="Phobius"/>
    </source>
</evidence>
<proteinExistence type="predicted"/>
<name>A0ABT8RSD7_9FLAO</name>
<reference evidence="2" key="1">
    <citation type="journal article" date="2014" name="Int. J. Syst. Evol. Microbiol.">
        <title>Complete genome of a new Firmicutes species belonging to the dominant human colonic microbiota ('Ruminococcus bicirculans') reveals two chromosomes and a selective capacity to utilize plant glucans.</title>
        <authorList>
            <consortium name="NISC Comparative Sequencing Program"/>
            <person name="Wegmann U."/>
            <person name="Louis P."/>
            <person name="Goesmann A."/>
            <person name="Henrissat B."/>
            <person name="Duncan S.H."/>
            <person name="Flint H.J."/>
        </authorList>
    </citation>
    <scope>NUCLEOTIDE SEQUENCE</scope>
    <source>
        <strain evidence="2">CECT 8869</strain>
    </source>
</reference>
<keyword evidence="3" id="KW-1185">Reference proteome</keyword>
<protein>
    <recommendedName>
        <fullName evidence="4">Helix-turn-helix domain-containing protein</fullName>
    </recommendedName>
</protein>
<keyword evidence="1" id="KW-1133">Transmembrane helix</keyword>
<organism evidence="2 3">
    <name type="scientific">Maribacter confluentis</name>
    <dbReference type="NCBI Taxonomy" id="1656093"/>
    <lineage>
        <taxon>Bacteria</taxon>
        <taxon>Pseudomonadati</taxon>
        <taxon>Bacteroidota</taxon>
        <taxon>Flavobacteriia</taxon>
        <taxon>Flavobacteriales</taxon>
        <taxon>Flavobacteriaceae</taxon>
        <taxon>Maribacter</taxon>
    </lineage>
</organism>
<gene>
    <name evidence="2" type="ORF">Q2T41_11755</name>
</gene>
<dbReference type="RefSeq" id="WP_304436254.1">
    <property type="nucleotide sequence ID" value="NZ_JAUKUC010000001.1"/>
</dbReference>
<feature type="transmembrane region" description="Helical" evidence="1">
    <location>
        <begin position="102"/>
        <end position="122"/>
    </location>
</feature>
<dbReference type="EMBL" id="JAUKUC010000001">
    <property type="protein sequence ID" value="MDO1513332.1"/>
    <property type="molecule type" value="Genomic_DNA"/>
</dbReference>
<accession>A0ABT8RSD7</accession>
<sequence length="242" mass="27989">MNEKIIGEIVYEVFKKAKNEHPKHSKFALSNHISNETDLSSRTLERAYDRYLNKKTKYGKPNADSIDLFCKYLGYENFKDYVQIVPPLAKELPVTVRNKRRFIITISIAFGMVLLMFGYQNWIVNQRHIKSVSPSCMTWADSVYVAVTCEHGQLSNYGTPIIPLDKVKLTSFKKVKVSQSYNFFNENDMPLIWYSKRKNGEIEYFTSPGLHPVTGETLRKITPYIIQTYVPLHVDKASSFVP</sequence>
<evidence type="ECO:0000313" key="3">
    <source>
        <dbReference type="Proteomes" id="UP001168579"/>
    </source>
</evidence>
<evidence type="ECO:0000313" key="2">
    <source>
        <dbReference type="EMBL" id="MDO1513332.1"/>
    </source>
</evidence>
<keyword evidence="1" id="KW-0472">Membrane</keyword>
<comment type="caution">
    <text evidence="2">The sequence shown here is derived from an EMBL/GenBank/DDBJ whole genome shotgun (WGS) entry which is preliminary data.</text>
</comment>